<organism evidence="2 3">
    <name type="scientific">Mucilaginibacter polytrichastri</name>
    <dbReference type="NCBI Taxonomy" id="1302689"/>
    <lineage>
        <taxon>Bacteria</taxon>
        <taxon>Pseudomonadati</taxon>
        <taxon>Bacteroidota</taxon>
        <taxon>Sphingobacteriia</taxon>
        <taxon>Sphingobacteriales</taxon>
        <taxon>Sphingobacteriaceae</taxon>
        <taxon>Mucilaginibacter</taxon>
    </lineage>
</organism>
<evidence type="ECO:0000259" key="1">
    <source>
        <dbReference type="Pfam" id="PF00144"/>
    </source>
</evidence>
<name>A0A1Q6A3H0_9SPHI</name>
<evidence type="ECO:0000313" key="2">
    <source>
        <dbReference type="EMBL" id="OKS88555.1"/>
    </source>
</evidence>
<dbReference type="EMBL" id="MPPL01000001">
    <property type="protein sequence ID" value="OKS88555.1"/>
    <property type="molecule type" value="Genomic_DNA"/>
</dbReference>
<protein>
    <recommendedName>
        <fullName evidence="1">Beta-lactamase-related domain-containing protein</fullName>
    </recommendedName>
</protein>
<dbReference type="Gene3D" id="3.40.710.10">
    <property type="entry name" value="DD-peptidase/beta-lactamase superfamily"/>
    <property type="match status" value="1"/>
</dbReference>
<dbReference type="Proteomes" id="UP000186720">
    <property type="component" value="Unassembled WGS sequence"/>
</dbReference>
<dbReference type="InterPro" id="IPR012338">
    <property type="entry name" value="Beta-lactam/transpept-like"/>
</dbReference>
<dbReference type="AlphaFoldDB" id="A0A1Q6A3H0"/>
<comment type="caution">
    <text evidence="2">The sequence shown here is derived from an EMBL/GenBank/DDBJ whole genome shotgun (WGS) entry which is preliminary data.</text>
</comment>
<keyword evidence="3" id="KW-1185">Reference proteome</keyword>
<evidence type="ECO:0000313" key="3">
    <source>
        <dbReference type="Proteomes" id="UP000186720"/>
    </source>
</evidence>
<accession>A0A1Q6A3H0</accession>
<feature type="domain" description="Beta-lactamase-related" evidence="1">
    <location>
        <begin position="42"/>
        <end position="371"/>
    </location>
</feature>
<dbReference type="OrthoDB" id="846150at2"/>
<dbReference type="PANTHER" id="PTHR46825:SF9">
    <property type="entry name" value="BETA-LACTAMASE-RELATED DOMAIN-CONTAINING PROTEIN"/>
    <property type="match status" value="1"/>
</dbReference>
<dbReference type="InterPro" id="IPR050491">
    <property type="entry name" value="AmpC-like"/>
</dbReference>
<dbReference type="InterPro" id="IPR001466">
    <property type="entry name" value="Beta-lactam-related"/>
</dbReference>
<gene>
    <name evidence="2" type="ORF">RG47T_4024</name>
</gene>
<reference evidence="2 3" key="1">
    <citation type="submission" date="2016-11" db="EMBL/GenBank/DDBJ databases">
        <title>Whole Genome Sequencing of Mucilaginibacter polytrichastri RG4-7(T) isolated from the moss sample.</title>
        <authorList>
            <person name="Li Y."/>
        </authorList>
    </citation>
    <scope>NUCLEOTIDE SEQUENCE [LARGE SCALE GENOMIC DNA]</scope>
    <source>
        <strain evidence="2 3">RG4-7</strain>
    </source>
</reference>
<dbReference type="SUPFAM" id="SSF56601">
    <property type="entry name" value="beta-lactamase/transpeptidase-like"/>
    <property type="match status" value="1"/>
</dbReference>
<proteinExistence type="predicted"/>
<dbReference type="STRING" id="1302689.RG47T_4024"/>
<sequence length="388" mass="43625">MNIIDISIIFASMKAKTTAKTFLLPILFSLTTICYAQNNNRDSVVKAIMAQHHIAGLSAAVIDSGKITWAGYYGYQNIAQQKPVDAQTIFVVASTSKTVTAAALMQLYGNGKFKMNDDINQYLPFKIINPNYPNLPVTFAQLLRHRSAIQDNIPYMGQFWNVNKGDPTIALGTFLKGYLVKGGKNYDATKNFYNERPDSAFHYSNVGIALIGYLVERISGMPFEQYCKRYLFTPLEMDAASWYLSGIDTTRLAMPYNYNDSLKKFVPLGFGGFPDYPAGTLHTTAAEFANFLIAWTQGGKFKNKEVFKRNAVQLLTPDETNLGYYTWFLRGTNKGELIYNHTGGDAGVMSFIAFNPKTKKGILFMMNSYLESREAYIKLINIFYYGTL</sequence>
<dbReference type="PANTHER" id="PTHR46825">
    <property type="entry name" value="D-ALANYL-D-ALANINE-CARBOXYPEPTIDASE/ENDOPEPTIDASE AMPH"/>
    <property type="match status" value="1"/>
</dbReference>
<dbReference type="Pfam" id="PF00144">
    <property type="entry name" value="Beta-lactamase"/>
    <property type="match status" value="1"/>
</dbReference>